<dbReference type="Proteomes" id="UP000460298">
    <property type="component" value="Unassembled WGS sequence"/>
</dbReference>
<proteinExistence type="predicted"/>
<sequence length="161" mass="18466">MYEHYYEIGNGFRIGNPKGYIVNDTQKAILLEFCKHLTPEEMELFRITSTTRPKYVHGFHASGHAIDTACDTLHLMIKLYDGMIAAKWPGGIAVASFGLALHVHCDDRHNVRQKNGKLYPAYYFVEQLVGPESVIYPSKQSDPALYQKYYMQIRKFYGAKP</sequence>
<comment type="caution">
    <text evidence="1">The sequence shown here is derived from an EMBL/GenBank/DDBJ whole genome shotgun (WGS) entry which is preliminary data.</text>
</comment>
<evidence type="ECO:0000313" key="1">
    <source>
        <dbReference type="EMBL" id="KAB2929160.1"/>
    </source>
</evidence>
<organism evidence="1 2">
    <name type="scientific">Leptonema illini</name>
    <dbReference type="NCBI Taxonomy" id="183"/>
    <lineage>
        <taxon>Bacteria</taxon>
        <taxon>Pseudomonadati</taxon>
        <taxon>Spirochaetota</taxon>
        <taxon>Spirochaetia</taxon>
        <taxon>Leptospirales</taxon>
        <taxon>Leptospiraceae</taxon>
        <taxon>Leptonema</taxon>
    </lineage>
</organism>
<reference evidence="1 2" key="1">
    <citation type="submission" date="2019-10" db="EMBL/GenBank/DDBJ databases">
        <title>Extracellular Electron Transfer in a Candidatus Methanoperedens spp. Enrichment Culture.</title>
        <authorList>
            <person name="Berger S."/>
            <person name="Rangel Shaw D."/>
            <person name="Berben T."/>
            <person name="In 'T Zandt M."/>
            <person name="Frank J."/>
            <person name="Reimann J."/>
            <person name="Jetten M.S.M."/>
            <person name="Welte C.U."/>
        </authorList>
    </citation>
    <scope>NUCLEOTIDE SEQUENCE [LARGE SCALE GENOMIC DNA]</scope>
    <source>
        <strain evidence="1">SB12</strain>
    </source>
</reference>
<dbReference type="EMBL" id="WBUI01000036">
    <property type="protein sequence ID" value="KAB2929160.1"/>
    <property type="molecule type" value="Genomic_DNA"/>
</dbReference>
<name>A0A833GXL2_9LEPT</name>
<protein>
    <submittedName>
        <fullName evidence="1">Uncharacterized protein</fullName>
    </submittedName>
</protein>
<dbReference type="AlphaFoldDB" id="A0A833GXL2"/>
<gene>
    <name evidence="1" type="ORF">F9K24_20770</name>
</gene>
<evidence type="ECO:0000313" key="2">
    <source>
        <dbReference type="Proteomes" id="UP000460298"/>
    </source>
</evidence>
<accession>A0A833GXL2</accession>